<dbReference type="Pfam" id="PF12686">
    <property type="entry name" value="DUF3800"/>
    <property type="match status" value="1"/>
</dbReference>
<dbReference type="AlphaFoldDB" id="A0A1F7VB02"/>
<reference evidence="1 2" key="1">
    <citation type="journal article" date="2016" name="Nat. Commun.">
        <title>Thousands of microbial genomes shed light on interconnected biogeochemical processes in an aquifer system.</title>
        <authorList>
            <person name="Anantharaman K."/>
            <person name="Brown C.T."/>
            <person name="Hug L.A."/>
            <person name="Sharon I."/>
            <person name="Castelle C.J."/>
            <person name="Probst A.J."/>
            <person name="Thomas B.C."/>
            <person name="Singh A."/>
            <person name="Wilkins M.J."/>
            <person name="Karaoz U."/>
            <person name="Brodie E.L."/>
            <person name="Williams K.H."/>
            <person name="Hubbard S.S."/>
            <person name="Banfield J.F."/>
        </authorList>
    </citation>
    <scope>NUCLEOTIDE SEQUENCE [LARGE SCALE GENOMIC DNA]</scope>
</reference>
<accession>A0A1F7VB02</accession>
<evidence type="ECO:0000313" key="1">
    <source>
        <dbReference type="EMBL" id="OGL87740.1"/>
    </source>
</evidence>
<dbReference type="InterPro" id="IPR024524">
    <property type="entry name" value="DUF3800"/>
</dbReference>
<evidence type="ECO:0000313" key="2">
    <source>
        <dbReference type="Proteomes" id="UP000178264"/>
    </source>
</evidence>
<organism evidence="1 2">
    <name type="scientific">Candidatus Uhrbacteria bacterium RIFCSPLOWO2_02_FULL_49_11</name>
    <dbReference type="NCBI Taxonomy" id="1802409"/>
    <lineage>
        <taxon>Bacteria</taxon>
        <taxon>Candidatus Uhriibacteriota</taxon>
    </lineage>
</organism>
<dbReference type="EMBL" id="MGER01000061">
    <property type="protein sequence ID" value="OGL87740.1"/>
    <property type="molecule type" value="Genomic_DNA"/>
</dbReference>
<sequence length="190" mass="21729">MSKQKLYAYVDESGQDTGGILYIVGVLVLEEERESVREKIESIERASGKGNVKWHSAPRAHRMAYVEAVLQCDALRHCLFFEMFHDRTKYIELSAYVTAKAILKRVKGGAYKATVFVDGLRKQELERFVDGLRALRISRRKVRGVRRDENDALIRLADALCGWARDAHEGDSWAAEMMRLLEQKKIVTAL</sequence>
<proteinExistence type="predicted"/>
<protein>
    <recommendedName>
        <fullName evidence="3">DUF3800 domain-containing protein</fullName>
    </recommendedName>
</protein>
<dbReference type="Proteomes" id="UP000178264">
    <property type="component" value="Unassembled WGS sequence"/>
</dbReference>
<comment type="caution">
    <text evidence="1">The sequence shown here is derived from an EMBL/GenBank/DDBJ whole genome shotgun (WGS) entry which is preliminary data.</text>
</comment>
<evidence type="ECO:0008006" key="3">
    <source>
        <dbReference type="Google" id="ProtNLM"/>
    </source>
</evidence>
<name>A0A1F7VB02_9BACT</name>
<gene>
    <name evidence="1" type="ORF">A3I42_02590</name>
</gene>